<evidence type="ECO:0000259" key="3">
    <source>
        <dbReference type="PROSITE" id="PS51035"/>
    </source>
</evidence>
<evidence type="ECO:0000313" key="4">
    <source>
        <dbReference type="EMBL" id="TPX60852.1"/>
    </source>
</evidence>
<feature type="compositionally biased region" description="Low complexity" evidence="1">
    <location>
        <begin position="13"/>
        <end position="39"/>
    </location>
</feature>
<dbReference type="InterPro" id="IPR036533">
    <property type="entry name" value="BAG_dom_sf"/>
</dbReference>
<reference evidence="4 5" key="1">
    <citation type="journal article" date="2019" name="Sci. Rep.">
        <title>Comparative genomics of chytrid fungi reveal insights into the obligate biotrophic and pathogenic lifestyle of Synchytrium endobioticum.</title>
        <authorList>
            <person name="van de Vossenberg B.T.L.H."/>
            <person name="Warris S."/>
            <person name="Nguyen H.D.T."/>
            <person name="van Gent-Pelzer M.P.E."/>
            <person name="Joly D.L."/>
            <person name="van de Geest H.C."/>
            <person name="Bonants P.J.M."/>
            <person name="Smith D.S."/>
            <person name="Levesque C.A."/>
            <person name="van der Lee T.A.J."/>
        </authorList>
    </citation>
    <scope>NUCLEOTIDE SEQUENCE [LARGE SCALE GENOMIC DNA]</scope>
    <source>
        <strain evidence="4 5">CBS 809.83</strain>
    </source>
</reference>
<evidence type="ECO:0000256" key="1">
    <source>
        <dbReference type="SAM" id="MobiDB-lite"/>
    </source>
</evidence>
<sequence length="229" mass="25201">MAPKSQKEKKKAAMAAAMAAKQAGEGKTPPPEDVAAAASADEKASPRTIRKRKPNVPAPAALAVLRSVQSDFQTLRFKHELRVLQTPIVLDPTNGVAAAPKNKVLFAYEEQLLKLLERLDALEHEGVGAVREARKNMIRNVQDRLKVLDRVKKGEKVEVPRELLEEREVFVNGENKTGKNSVMVKKVAAATSNVAWSGRVLLTLLMIALAVFAFLYYVGAQLEEKKKQI</sequence>
<feature type="region of interest" description="Disordered" evidence="1">
    <location>
        <begin position="1"/>
        <end position="53"/>
    </location>
</feature>
<feature type="domain" description="BAG" evidence="3">
    <location>
        <begin position="109"/>
        <end position="152"/>
    </location>
</feature>
<evidence type="ECO:0000313" key="5">
    <source>
        <dbReference type="Proteomes" id="UP000318582"/>
    </source>
</evidence>
<dbReference type="Proteomes" id="UP000318582">
    <property type="component" value="Unassembled WGS sequence"/>
</dbReference>
<name>A0A507EAG7_9FUNG</name>
<comment type="caution">
    <text evidence="4">The sequence shown here is derived from an EMBL/GenBank/DDBJ whole genome shotgun (WGS) entry which is preliminary data.</text>
</comment>
<feature type="transmembrane region" description="Helical" evidence="2">
    <location>
        <begin position="196"/>
        <end position="218"/>
    </location>
</feature>
<dbReference type="Gene3D" id="1.20.58.120">
    <property type="entry name" value="BAG domain"/>
    <property type="match status" value="1"/>
</dbReference>
<dbReference type="EMBL" id="QEAQ01000012">
    <property type="protein sequence ID" value="TPX60852.1"/>
    <property type="molecule type" value="Genomic_DNA"/>
</dbReference>
<proteinExistence type="predicted"/>
<dbReference type="PROSITE" id="PS51035">
    <property type="entry name" value="BAG"/>
    <property type="match status" value="1"/>
</dbReference>
<protein>
    <recommendedName>
        <fullName evidence="3">BAG domain-containing protein</fullName>
    </recommendedName>
</protein>
<keyword evidence="5" id="KW-1185">Reference proteome</keyword>
<keyword evidence="2" id="KW-0472">Membrane</keyword>
<dbReference type="AlphaFoldDB" id="A0A507EAG7"/>
<accession>A0A507EAG7</accession>
<dbReference type="InterPro" id="IPR003103">
    <property type="entry name" value="BAG_domain"/>
</dbReference>
<keyword evidence="2" id="KW-1133">Transmembrane helix</keyword>
<dbReference type="Pfam" id="PF02179">
    <property type="entry name" value="BAG"/>
    <property type="match status" value="1"/>
</dbReference>
<organism evidence="4 5">
    <name type="scientific">Powellomyces hirtus</name>
    <dbReference type="NCBI Taxonomy" id="109895"/>
    <lineage>
        <taxon>Eukaryota</taxon>
        <taxon>Fungi</taxon>
        <taxon>Fungi incertae sedis</taxon>
        <taxon>Chytridiomycota</taxon>
        <taxon>Chytridiomycota incertae sedis</taxon>
        <taxon>Chytridiomycetes</taxon>
        <taxon>Spizellomycetales</taxon>
        <taxon>Powellomycetaceae</taxon>
        <taxon>Powellomyces</taxon>
    </lineage>
</organism>
<dbReference type="SUPFAM" id="SSF63491">
    <property type="entry name" value="BAG domain"/>
    <property type="match status" value="1"/>
</dbReference>
<evidence type="ECO:0000256" key="2">
    <source>
        <dbReference type="SAM" id="Phobius"/>
    </source>
</evidence>
<gene>
    <name evidence="4" type="ORF">PhCBS80983_g01565</name>
</gene>
<keyword evidence="2" id="KW-0812">Transmembrane</keyword>
<dbReference type="GO" id="GO:0051087">
    <property type="term" value="F:protein-folding chaperone binding"/>
    <property type="evidence" value="ECO:0007669"/>
    <property type="project" value="InterPro"/>
</dbReference>